<dbReference type="EMBL" id="BONW01000032">
    <property type="protein sequence ID" value="GIG91002.1"/>
    <property type="molecule type" value="Genomic_DNA"/>
</dbReference>
<organism evidence="2 3">
    <name type="scientific">Plantactinospora endophytica</name>
    <dbReference type="NCBI Taxonomy" id="673535"/>
    <lineage>
        <taxon>Bacteria</taxon>
        <taxon>Bacillati</taxon>
        <taxon>Actinomycetota</taxon>
        <taxon>Actinomycetes</taxon>
        <taxon>Micromonosporales</taxon>
        <taxon>Micromonosporaceae</taxon>
        <taxon>Plantactinospora</taxon>
    </lineage>
</organism>
<reference evidence="2 3" key="1">
    <citation type="submission" date="2021-01" db="EMBL/GenBank/DDBJ databases">
        <title>Whole genome shotgun sequence of Plantactinospora endophytica NBRC 110450.</title>
        <authorList>
            <person name="Komaki H."/>
            <person name="Tamura T."/>
        </authorList>
    </citation>
    <scope>NUCLEOTIDE SEQUENCE [LARGE SCALE GENOMIC DNA]</scope>
    <source>
        <strain evidence="2 3">NBRC 110450</strain>
    </source>
</reference>
<protein>
    <recommendedName>
        <fullName evidence="4">DUF2795 domain-containing protein</fullName>
    </recommendedName>
</protein>
<evidence type="ECO:0000313" key="3">
    <source>
        <dbReference type="Proteomes" id="UP000646749"/>
    </source>
</evidence>
<gene>
    <name evidence="2" type="ORF">Pen02_59380</name>
</gene>
<evidence type="ECO:0008006" key="4">
    <source>
        <dbReference type="Google" id="ProtNLM"/>
    </source>
</evidence>
<feature type="compositionally biased region" description="Basic and acidic residues" evidence="1">
    <location>
        <begin position="29"/>
        <end position="38"/>
    </location>
</feature>
<feature type="region of interest" description="Disordered" evidence="1">
    <location>
        <begin position="18"/>
        <end position="98"/>
    </location>
</feature>
<sequence length="98" mass="10059">MNEPGHTHPKIQDLVLQKGLFPGDTGELPDLHHLADRAGRRKLSPFRPADSPGNSDAEQTAGVGLADAPPAPPQDAQCPGHSGPPAFTLGAPSSCVPA</sequence>
<evidence type="ECO:0000256" key="1">
    <source>
        <dbReference type="SAM" id="MobiDB-lite"/>
    </source>
</evidence>
<evidence type="ECO:0000313" key="2">
    <source>
        <dbReference type="EMBL" id="GIG91002.1"/>
    </source>
</evidence>
<proteinExistence type="predicted"/>
<keyword evidence="3" id="KW-1185">Reference proteome</keyword>
<accession>A0ABQ4E8E5</accession>
<name>A0ABQ4E8E5_9ACTN</name>
<comment type="caution">
    <text evidence="2">The sequence shown here is derived from an EMBL/GenBank/DDBJ whole genome shotgun (WGS) entry which is preliminary data.</text>
</comment>
<dbReference type="Proteomes" id="UP000646749">
    <property type="component" value="Unassembled WGS sequence"/>
</dbReference>